<dbReference type="GO" id="GO:0016020">
    <property type="term" value="C:membrane"/>
    <property type="evidence" value="ECO:0007669"/>
    <property type="project" value="UniProtKB-SubCell"/>
</dbReference>
<dbReference type="GO" id="GO:0005737">
    <property type="term" value="C:cytoplasm"/>
    <property type="evidence" value="ECO:0000318"/>
    <property type="project" value="GO_Central"/>
</dbReference>
<dbReference type="EC" id="2.4.1.-" evidence="8"/>
<evidence type="ECO:0000256" key="1">
    <source>
        <dbReference type="ARBA" id="ARBA00004167"/>
    </source>
</evidence>
<dbReference type="Proteomes" id="UP000001940">
    <property type="component" value="Chromosome V"/>
</dbReference>
<evidence type="ECO:0000313" key="11">
    <source>
        <dbReference type="WormBase" id="K08D9.2"/>
    </source>
</evidence>
<dbReference type="PANTHER" id="PTHR21461">
    <property type="entry name" value="GLYCOSYLTRANSFERASE FAMILY 92 PROTEIN"/>
    <property type="match status" value="1"/>
</dbReference>
<evidence type="ECO:0000313" key="10">
    <source>
        <dbReference type="Proteomes" id="UP000001940"/>
    </source>
</evidence>
<dbReference type="eggNOG" id="KOG4735">
    <property type="taxonomic scope" value="Eukaryota"/>
</dbReference>
<dbReference type="PANTHER" id="PTHR21461:SF9">
    <property type="entry name" value="GLYCOSYLTRANSFERASE FAMILY 92 PROTEIN"/>
    <property type="match status" value="1"/>
</dbReference>
<proteinExistence type="inferred from homology"/>
<protein>
    <recommendedName>
        <fullName evidence="8">Glycosyltransferase family 92 protein</fullName>
        <ecNumber evidence="8">2.4.1.-</ecNumber>
    </recommendedName>
</protein>
<evidence type="ECO:0000256" key="6">
    <source>
        <dbReference type="ARBA" id="ARBA00022989"/>
    </source>
</evidence>
<keyword evidence="4 8" id="KW-0808">Transferase</keyword>
<dbReference type="EMBL" id="BX284605">
    <property type="protein sequence ID" value="CCD72793.2"/>
    <property type="molecule type" value="Genomic_DNA"/>
</dbReference>
<dbReference type="UCSC" id="K08D9.2">
    <property type="organism name" value="c. elegans"/>
</dbReference>
<keyword evidence="7" id="KW-0472">Membrane</keyword>
<dbReference type="PaxDb" id="6239-K08D9.2"/>
<dbReference type="InParanoid" id="Q9TXN2"/>
<keyword evidence="6" id="KW-1133">Transmembrane helix</keyword>
<dbReference type="CAZy" id="GT92">
    <property type="family name" value="Glycosyltransferase Family 92"/>
</dbReference>
<dbReference type="HOGENOM" id="CLU_008031_3_1_1"/>
<reference evidence="9 10" key="1">
    <citation type="journal article" date="1998" name="Science">
        <title>Genome sequence of the nematode C. elegans: a platform for investigating biology.</title>
        <authorList>
            <consortium name="The C. elegans sequencing consortium"/>
            <person name="Sulson J.E."/>
            <person name="Waterston R."/>
        </authorList>
    </citation>
    <scope>NUCLEOTIDE SEQUENCE [LARGE SCALE GENOMIC DNA]</scope>
    <source>
        <strain evidence="9 10">Bristol N2</strain>
    </source>
</reference>
<gene>
    <name evidence="9" type="ORF">CELE_K08D9.2</name>
    <name evidence="9 11" type="ORF">K08D9.2</name>
</gene>
<comment type="similarity">
    <text evidence="2 8">Belongs to the glycosyltransferase 92 family.</text>
</comment>
<dbReference type="Pfam" id="PF01697">
    <property type="entry name" value="Glyco_transf_92"/>
    <property type="match status" value="1"/>
</dbReference>
<evidence type="ECO:0000313" key="9">
    <source>
        <dbReference type="EMBL" id="CCD72793.2"/>
    </source>
</evidence>
<comment type="subcellular location">
    <subcellularLocation>
        <location evidence="1">Membrane</location>
        <topology evidence="1">Single-pass membrane protein</topology>
    </subcellularLocation>
</comment>
<evidence type="ECO:0000256" key="4">
    <source>
        <dbReference type="ARBA" id="ARBA00022679"/>
    </source>
</evidence>
<dbReference type="FunCoup" id="Q9TXN2">
    <property type="interactions" value="4"/>
</dbReference>
<dbReference type="AlphaFoldDB" id="Q9TXN2"/>
<dbReference type="OrthoDB" id="2526284at2759"/>
<organism evidence="9 10">
    <name type="scientific">Caenorhabditis elegans</name>
    <dbReference type="NCBI Taxonomy" id="6239"/>
    <lineage>
        <taxon>Eukaryota</taxon>
        <taxon>Metazoa</taxon>
        <taxon>Ecdysozoa</taxon>
        <taxon>Nematoda</taxon>
        <taxon>Chromadorea</taxon>
        <taxon>Rhabditida</taxon>
        <taxon>Rhabditina</taxon>
        <taxon>Rhabditomorpha</taxon>
        <taxon>Rhabditoidea</taxon>
        <taxon>Rhabditidae</taxon>
        <taxon>Peloderinae</taxon>
        <taxon>Caenorhabditis</taxon>
    </lineage>
</organism>
<evidence type="ECO:0000256" key="8">
    <source>
        <dbReference type="RuleBase" id="RU366017"/>
    </source>
</evidence>
<dbReference type="PIR" id="F88991">
    <property type="entry name" value="F88991"/>
</dbReference>
<evidence type="ECO:0000256" key="2">
    <source>
        <dbReference type="ARBA" id="ARBA00007647"/>
    </source>
</evidence>
<evidence type="ECO:0000256" key="7">
    <source>
        <dbReference type="ARBA" id="ARBA00023136"/>
    </source>
</evidence>
<dbReference type="PhylomeDB" id="Q9TXN2"/>
<keyword evidence="3 8" id="KW-0328">Glycosyltransferase</keyword>
<dbReference type="AGR" id="WB:WBGene00019524"/>
<sequence>MQKKYIPLILLILLPTIANFTSSYFLATSNKPHFKPEDSQLFLQDGHKKSRKINGCSVPEWNTIRLEDVPHAANLQKWANLGPVESKNSLRGEARLISAFVYKDQISIIITKQHIEKYDVTCLYYDCKRREIANSSFPTQTAPMSVVTCPRRVGVEFVSVSFTDNHVPHEPIPLIYRAYNEPIYELAVCVGPLFGTESKWLQIAESVEHYRLLGAKYFYFTLFNINEYDFKILSYYAKFGYAEYTHYITQHKKLNWKAHSIQTQECHYRSRFHSKWVINVDIDERLVWTHSDSLLHFLRTLPPTIAKINIATSSVEKTGKSPAKMHNFSELHSELMFLKYNKTGEIKWSNFKGMYRPEKIFTLSGNWSNLEENYVHVMVMPKRIGHFRKYKNTGAHRPEGYSFKHSSEETRLDPTFENQLATNVLEKVGYVYNQRGIRCEELPEIFFSVFTRKVLDCKFKNETMS</sequence>
<dbReference type="WormBase" id="K08D9.2">
    <property type="protein sequence ID" value="CE52329"/>
    <property type="gene ID" value="WBGene00019524"/>
</dbReference>
<keyword evidence="10" id="KW-1185">Reference proteome</keyword>
<accession>Q9TXN2</accession>
<dbReference type="InterPro" id="IPR008166">
    <property type="entry name" value="Glyco_transf_92"/>
</dbReference>
<keyword evidence="5" id="KW-0812">Transmembrane</keyword>
<dbReference type="GO" id="GO:0016757">
    <property type="term" value="F:glycosyltransferase activity"/>
    <property type="evidence" value="ECO:0000318"/>
    <property type="project" value="GO_Central"/>
</dbReference>
<evidence type="ECO:0000256" key="5">
    <source>
        <dbReference type="ARBA" id="ARBA00022692"/>
    </source>
</evidence>
<name>Q9TXN2_CAEEL</name>
<evidence type="ECO:0000256" key="3">
    <source>
        <dbReference type="ARBA" id="ARBA00022676"/>
    </source>
</evidence>